<sequence>MAWAQLKSSVRLHNTTFKPHDMESLITQGYGHVSTENWTNYVENVKNIEEELWRADELQDDEESFLISLTSSISFQSPPYLNPILMVSPGYCYGRSISFVQR</sequence>
<name>A0ABQ9HCU0_9NEOP</name>
<dbReference type="Proteomes" id="UP001159363">
    <property type="component" value="Chromosome 5"/>
</dbReference>
<evidence type="ECO:0000313" key="1">
    <source>
        <dbReference type="EMBL" id="KAJ8882095.1"/>
    </source>
</evidence>
<comment type="caution">
    <text evidence="1">The sequence shown here is derived from an EMBL/GenBank/DDBJ whole genome shotgun (WGS) entry which is preliminary data.</text>
</comment>
<protein>
    <submittedName>
        <fullName evidence="1">Uncharacterized protein</fullName>
    </submittedName>
</protein>
<gene>
    <name evidence="1" type="ORF">PR048_018583</name>
</gene>
<reference evidence="1 2" key="1">
    <citation type="submission" date="2023-02" db="EMBL/GenBank/DDBJ databases">
        <title>LHISI_Scaffold_Assembly.</title>
        <authorList>
            <person name="Stuart O.P."/>
            <person name="Cleave R."/>
            <person name="Magrath M.J.L."/>
            <person name="Mikheyev A.S."/>
        </authorList>
    </citation>
    <scope>NUCLEOTIDE SEQUENCE [LARGE SCALE GENOMIC DNA]</scope>
    <source>
        <strain evidence="1">Daus_M_001</strain>
        <tissue evidence="1">Leg muscle</tissue>
    </source>
</reference>
<proteinExistence type="predicted"/>
<keyword evidence="2" id="KW-1185">Reference proteome</keyword>
<evidence type="ECO:0000313" key="2">
    <source>
        <dbReference type="Proteomes" id="UP001159363"/>
    </source>
</evidence>
<organism evidence="1 2">
    <name type="scientific">Dryococelus australis</name>
    <dbReference type="NCBI Taxonomy" id="614101"/>
    <lineage>
        <taxon>Eukaryota</taxon>
        <taxon>Metazoa</taxon>
        <taxon>Ecdysozoa</taxon>
        <taxon>Arthropoda</taxon>
        <taxon>Hexapoda</taxon>
        <taxon>Insecta</taxon>
        <taxon>Pterygota</taxon>
        <taxon>Neoptera</taxon>
        <taxon>Polyneoptera</taxon>
        <taxon>Phasmatodea</taxon>
        <taxon>Verophasmatodea</taxon>
        <taxon>Anareolatae</taxon>
        <taxon>Phasmatidae</taxon>
        <taxon>Eurycanthinae</taxon>
        <taxon>Dryococelus</taxon>
    </lineage>
</organism>
<accession>A0ABQ9HCU0</accession>
<dbReference type="EMBL" id="JARBHB010000006">
    <property type="protein sequence ID" value="KAJ8882095.1"/>
    <property type="molecule type" value="Genomic_DNA"/>
</dbReference>